<dbReference type="EMBL" id="JABFJV010000198">
    <property type="protein sequence ID" value="NOK36999.1"/>
    <property type="molecule type" value="Genomic_DNA"/>
</dbReference>
<dbReference type="Gene3D" id="3.40.250.10">
    <property type="entry name" value="Rhodanese-like domain"/>
    <property type="match status" value="1"/>
</dbReference>
<gene>
    <name evidence="2" type="ORF">HMI49_27725</name>
</gene>
<dbReference type="PROSITE" id="PS50206">
    <property type="entry name" value="RHODANESE_3"/>
    <property type="match status" value="1"/>
</dbReference>
<sequence length="128" mass="14416">MFDGVCRLGEVPVEPTIICDELFMRLGDEDVLVLDCRDAMDWERFEIHIPGALRMTASEIARDLAMLPDDELIVLCGTTQDCMDIRRICRVLRLRGRNAVCLAGGLHAWVTGGYPTERHARAPSHAHR</sequence>
<protein>
    <submittedName>
        <fullName evidence="2">Rhodanese-like domain-containing protein</fullName>
    </submittedName>
</protein>
<dbReference type="SUPFAM" id="SSF52821">
    <property type="entry name" value="Rhodanese/Cell cycle control phosphatase"/>
    <property type="match status" value="1"/>
</dbReference>
<keyword evidence="3" id="KW-1185">Reference proteome</keyword>
<reference evidence="2 3" key="1">
    <citation type="submission" date="2020-05" db="EMBL/GenBank/DDBJ databases">
        <authorList>
            <person name="Whitworth D."/>
        </authorList>
    </citation>
    <scope>NUCLEOTIDE SEQUENCE [LARGE SCALE GENOMIC DNA]</scope>
    <source>
        <strain evidence="2 3">AB043B</strain>
    </source>
</reference>
<proteinExistence type="predicted"/>
<dbReference type="OrthoDB" id="5382270at2"/>
<dbReference type="InterPro" id="IPR001763">
    <property type="entry name" value="Rhodanese-like_dom"/>
</dbReference>
<dbReference type="CDD" id="cd00158">
    <property type="entry name" value="RHOD"/>
    <property type="match status" value="1"/>
</dbReference>
<accession>A0A3A8I3K1</accession>
<evidence type="ECO:0000259" key="1">
    <source>
        <dbReference type="PROSITE" id="PS50206"/>
    </source>
</evidence>
<name>A0A3A8I3K1_9BACT</name>
<evidence type="ECO:0000313" key="3">
    <source>
        <dbReference type="Proteomes" id="UP000563426"/>
    </source>
</evidence>
<dbReference type="InterPro" id="IPR036873">
    <property type="entry name" value="Rhodanese-like_dom_sf"/>
</dbReference>
<feature type="domain" description="Rhodanese" evidence="1">
    <location>
        <begin position="27"/>
        <end position="118"/>
    </location>
</feature>
<dbReference type="AlphaFoldDB" id="A0A3A8I3K1"/>
<comment type="caution">
    <text evidence="2">The sequence shown here is derived from an EMBL/GenBank/DDBJ whole genome shotgun (WGS) entry which is preliminary data.</text>
</comment>
<dbReference type="SMART" id="SM00450">
    <property type="entry name" value="RHOD"/>
    <property type="match status" value="1"/>
</dbReference>
<dbReference type="Pfam" id="PF00581">
    <property type="entry name" value="Rhodanese"/>
    <property type="match status" value="1"/>
</dbReference>
<organism evidence="2 3">
    <name type="scientific">Corallococcus exercitus</name>
    <dbReference type="NCBI Taxonomy" id="2316736"/>
    <lineage>
        <taxon>Bacteria</taxon>
        <taxon>Pseudomonadati</taxon>
        <taxon>Myxococcota</taxon>
        <taxon>Myxococcia</taxon>
        <taxon>Myxococcales</taxon>
        <taxon>Cystobacterineae</taxon>
        <taxon>Myxococcaceae</taxon>
        <taxon>Corallococcus</taxon>
    </lineage>
</organism>
<dbReference type="Proteomes" id="UP000563426">
    <property type="component" value="Unassembled WGS sequence"/>
</dbReference>
<evidence type="ECO:0000313" key="2">
    <source>
        <dbReference type="EMBL" id="NOK36999.1"/>
    </source>
</evidence>